<dbReference type="InterPro" id="IPR019760">
    <property type="entry name" value="DNA-dir_DNA_pol_A_CS"/>
</dbReference>
<dbReference type="Proteomes" id="UP000280307">
    <property type="component" value="Unassembled WGS sequence"/>
</dbReference>
<dbReference type="InterPro" id="IPR002421">
    <property type="entry name" value="5-3_exonuclease"/>
</dbReference>
<dbReference type="Gene3D" id="1.10.150.20">
    <property type="entry name" value="5' to 3' exonuclease, C-terminal subdomain"/>
    <property type="match status" value="2"/>
</dbReference>
<dbReference type="CDD" id="cd08637">
    <property type="entry name" value="DNA_pol_A_pol_I_C"/>
    <property type="match status" value="1"/>
</dbReference>
<feature type="domain" description="3'-5' exonuclease" evidence="17">
    <location>
        <begin position="355"/>
        <end position="539"/>
    </location>
</feature>
<comment type="catalytic activity">
    <reaction evidence="14 16">
        <text>DNA(n) + a 2'-deoxyribonucleoside 5'-triphosphate = DNA(n+1) + diphosphate</text>
        <dbReference type="Rhea" id="RHEA:22508"/>
        <dbReference type="Rhea" id="RHEA-COMP:17339"/>
        <dbReference type="Rhea" id="RHEA-COMP:17340"/>
        <dbReference type="ChEBI" id="CHEBI:33019"/>
        <dbReference type="ChEBI" id="CHEBI:61560"/>
        <dbReference type="ChEBI" id="CHEBI:173112"/>
        <dbReference type="EC" id="2.7.7.7"/>
    </reaction>
</comment>
<dbReference type="GO" id="GO:0008409">
    <property type="term" value="F:5'-3' exonuclease activity"/>
    <property type="evidence" value="ECO:0007669"/>
    <property type="project" value="UniProtKB-UniRule"/>
</dbReference>
<dbReference type="PANTHER" id="PTHR10133">
    <property type="entry name" value="DNA POLYMERASE I"/>
    <property type="match status" value="1"/>
</dbReference>
<evidence type="ECO:0000256" key="12">
    <source>
        <dbReference type="ARBA" id="ARBA00023125"/>
    </source>
</evidence>
<evidence type="ECO:0000256" key="10">
    <source>
        <dbReference type="ARBA" id="ARBA00022839"/>
    </source>
</evidence>
<dbReference type="NCBIfam" id="NF004397">
    <property type="entry name" value="PRK05755.1"/>
    <property type="match status" value="1"/>
</dbReference>
<dbReference type="Gene3D" id="1.20.1060.10">
    <property type="entry name" value="Taq DNA Polymerase, Chain T, domain 4"/>
    <property type="match status" value="1"/>
</dbReference>
<organism evidence="20 21">
    <name type="scientific">Candidatus Viridilinea halotolerans</name>
    <dbReference type="NCBI Taxonomy" id="2491704"/>
    <lineage>
        <taxon>Bacteria</taxon>
        <taxon>Bacillati</taxon>
        <taxon>Chloroflexota</taxon>
        <taxon>Chloroflexia</taxon>
        <taxon>Chloroflexales</taxon>
        <taxon>Chloroflexineae</taxon>
        <taxon>Oscillochloridaceae</taxon>
        <taxon>Candidatus Viridilinea</taxon>
    </lineage>
</organism>
<dbReference type="InterPro" id="IPR020045">
    <property type="entry name" value="DNA_polI_H3TH"/>
</dbReference>
<dbReference type="Pfam" id="PF01367">
    <property type="entry name" value="5_3_exonuc"/>
    <property type="match status" value="1"/>
</dbReference>
<keyword evidence="4 16" id="KW-0808">Transferase</keyword>
<dbReference type="InterPro" id="IPR018320">
    <property type="entry name" value="DNA_polymerase_1"/>
</dbReference>
<dbReference type="AlphaFoldDB" id="A0A426U8X5"/>
<evidence type="ECO:0000256" key="2">
    <source>
        <dbReference type="ARBA" id="ARBA00012417"/>
    </source>
</evidence>
<comment type="caution">
    <text evidence="20">The sequence shown here is derived from an EMBL/GenBank/DDBJ whole genome shotgun (WGS) entry which is preliminary data.</text>
</comment>
<feature type="domain" description="DNA-directed DNA polymerase family A palm" evidence="19">
    <location>
        <begin position="711"/>
        <end position="918"/>
    </location>
</feature>
<evidence type="ECO:0000256" key="9">
    <source>
        <dbReference type="ARBA" id="ARBA00022801"/>
    </source>
</evidence>
<evidence type="ECO:0000313" key="20">
    <source>
        <dbReference type="EMBL" id="RRR76627.1"/>
    </source>
</evidence>
<evidence type="ECO:0000256" key="11">
    <source>
        <dbReference type="ARBA" id="ARBA00022932"/>
    </source>
</evidence>
<dbReference type="CDD" id="cd09898">
    <property type="entry name" value="H3TH_53EXO"/>
    <property type="match status" value="1"/>
</dbReference>
<evidence type="ECO:0000313" key="21">
    <source>
        <dbReference type="Proteomes" id="UP000280307"/>
    </source>
</evidence>
<dbReference type="SMART" id="SM00279">
    <property type="entry name" value="HhH2"/>
    <property type="match status" value="1"/>
</dbReference>
<keyword evidence="6 16" id="KW-0235">DNA replication</keyword>
<dbReference type="Gene3D" id="3.40.50.1010">
    <property type="entry name" value="5'-nuclease"/>
    <property type="match status" value="1"/>
</dbReference>
<comment type="similarity">
    <text evidence="1 16">Belongs to the DNA polymerase type-A family.</text>
</comment>
<keyword evidence="13 16" id="KW-0234">DNA repair</keyword>
<dbReference type="FunFam" id="1.10.150.20:FF:000002">
    <property type="entry name" value="DNA polymerase I"/>
    <property type="match status" value="1"/>
</dbReference>
<evidence type="ECO:0000256" key="16">
    <source>
        <dbReference type="RuleBase" id="RU004460"/>
    </source>
</evidence>
<dbReference type="CDD" id="cd06139">
    <property type="entry name" value="DNA_polA_I_Ecoli_like_exo"/>
    <property type="match status" value="1"/>
</dbReference>
<dbReference type="NCBIfam" id="TIGR00593">
    <property type="entry name" value="pola"/>
    <property type="match status" value="1"/>
</dbReference>
<comment type="function">
    <text evidence="16">In addition to polymerase activity, this DNA polymerase exhibits 3'-5' and 5'-3' exonuclease activity.</text>
</comment>
<reference evidence="20 21" key="1">
    <citation type="submission" date="2018-12" db="EMBL/GenBank/DDBJ databases">
        <title>Genome Sequence of Candidatus Viridilinea halotolerans isolated from saline sulfide-rich spring.</title>
        <authorList>
            <person name="Grouzdev D.S."/>
            <person name="Burganskaya E.I."/>
            <person name="Krutkina M.S."/>
            <person name="Sukhacheva M.V."/>
            <person name="Gorlenko V.M."/>
        </authorList>
    </citation>
    <scope>NUCLEOTIDE SEQUENCE [LARGE SCALE GENOMIC DNA]</scope>
    <source>
        <strain evidence="20">Chok-6</strain>
    </source>
</reference>
<dbReference type="InterPro" id="IPR036279">
    <property type="entry name" value="5-3_exonuclease_C_sf"/>
</dbReference>
<dbReference type="InterPro" id="IPR020046">
    <property type="entry name" value="5-3_exonucl_a-hlix_arch_N"/>
</dbReference>
<evidence type="ECO:0000256" key="14">
    <source>
        <dbReference type="ARBA" id="ARBA00049244"/>
    </source>
</evidence>
<dbReference type="SMART" id="SM00482">
    <property type="entry name" value="POLAc"/>
    <property type="match status" value="1"/>
</dbReference>
<keyword evidence="12 16" id="KW-0238">DNA-binding</keyword>
<evidence type="ECO:0000256" key="3">
    <source>
        <dbReference type="ARBA" id="ARBA00020311"/>
    </source>
</evidence>
<dbReference type="EC" id="2.7.7.7" evidence="2 15"/>
<dbReference type="InterPro" id="IPR001098">
    <property type="entry name" value="DNA-dir_DNA_pol_A_palm_dom"/>
</dbReference>
<dbReference type="FunFam" id="1.20.1060.10:FF:000001">
    <property type="entry name" value="DNA polymerase I"/>
    <property type="match status" value="1"/>
</dbReference>
<evidence type="ECO:0000256" key="6">
    <source>
        <dbReference type="ARBA" id="ARBA00022705"/>
    </source>
</evidence>
<dbReference type="SMART" id="SM00474">
    <property type="entry name" value="35EXOc"/>
    <property type="match status" value="1"/>
</dbReference>
<evidence type="ECO:0000256" key="15">
    <source>
        <dbReference type="NCBIfam" id="TIGR00593"/>
    </source>
</evidence>
<keyword evidence="9 16" id="KW-0378">Hydrolase</keyword>
<evidence type="ECO:0000259" key="19">
    <source>
        <dbReference type="SMART" id="SM00482"/>
    </source>
</evidence>
<accession>A0A426U8X5</accession>
<dbReference type="InterPro" id="IPR036397">
    <property type="entry name" value="RNaseH_sf"/>
</dbReference>
<dbReference type="InterPro" id="IPR002298">
    <property type="entry name" value="DNA_polymerase_A"/>
</dbReference>
<dbReference type="Pfam" id="PF02739">
    <property type="entry name" value="5_3_exonuc_N"/>
    <property type="match status" value="1"/>
</dbReference>
<dbReference type="FunFam" id="3.40.50.1010:FF:000001">
    <property type="entry name" value="DNA polymerase I"/>
    <property type="match status" value="1"/>
</dbReference>
<dbReference type="GO" id="GO:0006261">
    <property type="term" value="P:DNA-templated DNA replication"/>
    <property type="evidence" value="ECO:0007669"/>
    <property type="project" value="UniProtKB-UniRule"/>
</dbReference>
<gene>
    <name evidence="16 20" type="primary">polA</name>
    <name evidence="20" type="ORF">EI684_02640</name>
</gene>
<evidence type="ECO:0000256" key="5">
    <source>
        <dbReference type="ARBA" id="ARBA00022695"/>
    </source>
</evidence>
<dbReference type="SUPFAM" id="SSF88723">
    <property type="entry name" value="PIN domain-like"/>
    <property type="match status" value="1"/>
</dbReference>
<evidence type="ECO:0000256" key="13">
    <source>
        <dbReference type="ARBA" id="ARBA00023204"/>
    </source>
</evidence>
<keyword evidence="10 16" id="KW-0269">Exonuclease</keyword>
<evidence type="ECO:0000256" key="4">
    <source>
        <dbReference type="ARBA" id="ARBA00022679"/>
    </source>
</evidence>
<keyword evidence="11 16" id="KW-0239">DNA-directed DNA polymerase</keyword>
<dbReference type="Pfam" id="PF01612">
    <property type="entry name" value="DNA_pol_A_exo1"/>
    <property type="match status" value="1"/>
</dbReference>
<dbReference type="Pfam" id="PF00476">
    <property type="entry name" value="DNA_pol_A"/>
    <property type="match status" value="1"/>
</dbReference>
<dbReference type="GO" id="GO:0003677">
    <property type="term" value="F:DNA binding"/>
    <property type="evidence" value="ECO:0007669"/>
    <property type="project" value="UniProtKB-UniRule"/>
</dbReference>
<evidence type="ECO:0000256" key="7">
    <source>
        <dbReference type="ARBA" id="ARBA00022722"/>
    </source>
</evidence>
<keyword evidence="8 16" id="KW-0227">DNA damage</keyword>
<protein>
    <recommendedName>
        <fullName evidence="3 15">DNA polymerase I</fullName>
        <ecNumber evidence="2 15">2.7.7.7</ecNumber>
    </recommendedName>
</protein>
<dbReference type="InterPro" id="IPR029060">
    <property type="entry name" value="PIN-like_dom_sf"/>
</dbReference>
<dbReference type="InterPro" id="IPR012337">
    <property type="entry name" value="RNaseH-like_sf"/>
</dbReference>
<dbReference type="PANTHER" id="PTHR10133:SF27">
    <property type="entry name" value="DNA POLYMERASE NU"/>
    <property type="match status" value="1"/>
</dbReference>
<dbReference type="InterPro" id="IPR002562">
    <property type="entry name" value="3'-5'_exonuclease_dom"/>
</dbReference>
<dbReference type="SUPFAM" id="SSF56672">
    <property type="entry name" value="DNA/RNA polymerases"/>
    <property type="match status" value="1"/>
</dbReference>
<dbReference type="PROSITE" id="PS00447">
    <property type="entry name" value="DNA_POLYMERASE_A"/>
    <property type="match status" value="1"/>
</dbReference>
<dbReference type="EMBL" id="RSAS01000108">
    <property type="protein sequence ID" value="RRR76627.1"/>
    <property type="molecule type" value="Genomic_DNA"/>
</dbReference>
<evidence type="ECO:0000259" key="18">
    <source>
        <dbReference type="SMART" id="SM00475"/>
    </source>
</evidence>
<dbReference type="GO" id="GO:0006302">
    <property type="term" value="P:double-strand break repair"/>
    <property type="evidence" value="ECO:0007669"/>
    <property type="project" value="TreeGrafter"/>
</dbReference>
<dbReference type="Gene3D" id="3.30.70.370">
    <property type="match status" value="1"/>
</dbReference>
<dbReference type="PRINTS" id="PR00868">
    <property type="entry name" value="DNAPOLI"/>
</dbReference>
<evidence type="ECO:0000256" key="8">
    <source>
        <dbReference type="ARBA" id="ARBA00022763"/>
    </source>
</evidence>
<keyword evidence="7" id="KW-0540">Nuclease</keyword>
<dbReference type="SMART" id="SM00475">
    <property type="entry name" value="53EXOc"/>
    <property type="match status" value="1"/>
</dbReference>
<dbReference type="CDD" id="cd09859">
    <property type="entry name" value="PIN_53EXO"/>
    <property type="match status" value="1"/>
</dbReference>
<dbReference type="InterPro" id="IPR008918">
    <property type="entry name" value="HhH2"/>
</dbReference>
<evidence type="ECO:0000256" key="1">
    <source>
        <dbReference type="ARBA" id="ARBA00007705"/>
    </source>
</evidence>
<dbReference type="SUPFAM" id="SSF53098">
    <property type="entry name" value="Ribonuclease H-like"/>
    <property type="match status" value="1"/>
</dbReference>
<proteinExistence type="inferred from homology"/>
<keyword evidence="5 16" id="KW-0548">Nucleotidyltransferase</keyword>
<dbReference type="GO" id="GO:0008408">
    <property type="term" value="F:3'-5' exonuclease activity"/>
    <property type="evidence" value="ECO:0007669"/>
    <property type="project" value="UniProtKB-UniRule"/>
</dbReference>
<name>A0A426U8X5_9CHLR</name>
<dbReference type="FunFam" id="1.10.150.20:FF:000003">
    <property type="entry name" value="DNA polymerase I"/>
    <property type="match status" value="1"/>
</dbReference>
<feature type="domain" description="5'-3' exonuclease" evidence="18">
    <location>
        <begin position="3"/>
        <end position="268"/>
    </location>
</feature>
<dbReference type="SUPFAM" id="SSF47807">
    <property type="entry name" value="5' to 3' exonuclease, C-terminal subdomain"/>
    <property type="match status" value="1"/>
</dbReference>
<dbReference type="InterPro" id="IPR043502">
    <property type="entry name" value="DNA/RNA_pol_sf"/>
</dbReference>
<dbReference type="Gene3D" id="3.30.420.10">
    <property type="entry name" value="Ribonuclease H-like superfamily/Ribonuclease H"/>
    <property type="match status" value="1"/>
</dbReference>
<sequence>MAQLPLLALIDGHALAYRAFHAMRETNFRTSSGEPTFAVFGFAQIVLSMLQEQQPTHVAVAFDVGRTFRDDLYAEYKAGRAETPEEFYPQLARMQQLLAALNIPIYTAENYEADDVLGTLASQATAQGVATLILTGDTDTLQLVDDHVRVLLANPYARGNKTTTLYDEAAVIERYGGLKPSQLADLRGLKGDSSDNIPGVKGIGEKGAIALLNQFGDVEALFAQVEQAPKRYQKILAGQLEAARFSKRLATIDCAAPVQLDLAACALGEYDRSAVIALFQELEIGASSNLIKKLPPLPSDTPPPAPSASLQPSLFALPSATLPPTPTGTQQMSLFDLPGGAEQAAILAKPGLGEYNAITTSAQLADLVAALHAAPHFAFDTESSGLRPFESNLVGISLAYKPGSAVYIPLGHQQGTQLAREEVFAALGPLFADAQKGKIAHNAKFDIEMLLSAGLPLRGLRFDTMVAAALLGKARLGLKELAFYTLKLPEPPAAIDELIGKGSKQISFDQVSIERATPYAAADADLTLRLHATFADELAQDERLAELFYNLELPLVAVLVAMEQAGISLDRPYLAQLGQRLGTSIVELEDQIYAHVGSKFNINSSDQLSEVLFEQLGISAEGVGRTAKTKKYSLTADTLEQLRDRHPIFSQILHYRQLSKLKSTYVDALPALVNERSGRVHTMYNQVGAATGRLSSNDPNMQNIPVRSAEGRAIRRAFVAAAGHRFIAADYSQIELRILAHYTQDAALVETFAHGRDIHATTAARLFGIPAEEVDKNQRRMAKTVVFGIVYGMSAFGLAQRLDVDRTMAQALIDGVFASFPGIKGYIEQTLARAQQDGYVQTLFGRQRHFPELKGNPKGPRVQAAMREAVNAPIQGTAADVMKIAMIRLHHMLNEEQLRTRLLLQIHDELILEAPEDEVEQATHLVRNAMEGAYSLAVPLTVGVETGVNLDFGG</sequence>
<evidence type="ECO:0000259" key="17">
    <source>
        <dbReference type="SMART" id="SM00474"/>
    </source>
</evidence>
<dbReference type="GO" id="GO:0003887">
    <property type="term" value="F:DNA-directed DNA polymerase activity"/>
    <property type="evidence" value="ECO:0007669"/>
    <property type="project" value="UniProtKB-UniRule"/>
</dbReference>